<keyword evidence="1" id="KW-0547">Nucleotide-binding</keyword>
<evidence type="ECO:0000256" key="1">
    <source>
        <dbReference type="ARBA" id="ARBA00022741"/>
    </source>
</evidence>
<name>A0A146LYI0_LYGHE</name>
<evidence type="ECO:0000313" key="3">
    <source>
        <dbReference type="EMBL" id="JAQ12654.1"/>
    </source>
</evidence>
<proteinExistence type="predicted"/>
<protein>
    <submittedName>
        <fullName evidence="3">Midasin</fullName>
    </submittedName>
</protein>
<dbReference type="GO" id="GO:0005524">
    <property type="term" value="F:ATP binding"/>
    <property type="evidence" value="ECO:0007669"/>
    <property type="project" value="UniProtKB-KW"/>
</dbReference>
<dbReference type="GO" id="GO:0000055">
    <property type="term" value="P:ribosomal large subunit export from nucleus"/>
    <property type="evidence" value="ECO:0007669"/>
    <property type="project" value="TreeGrafter"/>
</dbReference>
<dbReference type="EMBL" id="GDHC01005975">
    <property type="protein sequence ID" value="JAQ12654.1"/>
    <property type="molecule type" value="Transcribed_RNA"/>
</dbReference>
<reference evidence="3" key="1">
    <citation type="journal article" date="2016" name="Gigascience">
        <title>De novo construction of an expanded transcriptome assembly for the western tarnished plant bug, Lygus hesperus.</title>
        <authorList>
            <person name="Tassone E.E."/>
            <person name="Geib S.M."/>
            <person name="Hall B."/>
            <person name="Fabrick J.A."/>
            <person name="Brent C.S."/>
            <person name="Hull J.J."/>
        </authorList>
    </citation>
    <scope>NUCLEOTIDE SEQUENCE</scope>
</reference>
<organism evidence="3">
    <name type="scientific">Lygus hesperus</name>
    <name type="common">Western plant bug</name>
    <dbReference type="NCBI Taxonomy" id="30085"/>
    <lineage>
        <taxon>Eukaryota</taxon>
        <taxon>Metazoa</taxon>
        <taxon>Ecdysozoa</taxon>
        <taxon>Arthropoda</taxon>
        <taxon>Hexapoda</taxon>
        <taxon>Insecta</taxon>
        <taxon>Pterygota</taxon>
        <taxon>Neoptera</taxon>
        <taxon>Paraneoptera</taxon>
        <taxon>Hemiptera</taxon>
        <taxon>Heteroptera</taxon>
        <taxon>Panheteroptera</taxon>
        <taxon>Cimicomorpha</taxon>
        <taxon>Miridae</taxon>
        <taxon>Mirini</taxon>
        <taxon>Lygus</taxon>
    </lineage>
</organism>
<dbReference type="GO" id="GO:0000027">
    <property type="term" value="P:ribosomal large subunit assembly"/>
    <property type="evidence" value="ECO:0007669"/>
    <property type="project" value="TreeGrafter"/>
</dbReference>
<dbReference type="GO" id="GO:0005634">
    <property type="term" value="C:nucleus"/>
    <property type="evidence" value="ECO:0007669"/>
    <property type="project" value="TreeGrafter"/>
</dbReference>
<sequence length="104" mass="11306">MVAVDDSLSMQVNEAGLMSCRAVALLTKALQQLEVGEVGIACFGKELSIVHDLAEPFTAESGPRVFSAFTFAQSSTNLKLFFEGALDYLDCARERMHSQTRSVT</sequence>
<dbReference type="PANTHER" id="PTHR48103:SF2">
    <property type="entry name" value="MIDASIN"/>
    <property type="match status" value="1"/>
</dbReference>
<dbReference type="AlphaFoldDB" id="A0A146LYI0"/>
<keyword evidence="2" id="KW-0067">ATP-binding</keyword>
<dbReference type="GO" id="GO:0030687">
    <property type="term" value="C:preribosome, large subunit precursor"/>
    <property type="evidence" value="ECO:0007669"/>
    <property type="project" value="TreeGrafter"/>
</dbReference>
<evidence type="ECO:0000256" key="2">
    <source>
        <dbReference type="ARBA" id="ARBA00022840"/>
    </source>
</evidence>
<accession>A0A146LYI0</accession>
<dbReference type="PANTHER" id="PTHR48103">
    <property type="entry name" value="MIDASIN-RELATED"/>
    <property type="match status" value="1"/>
</dbReference>
<gene>
    <name evidence="3" type="primary">mdn1</name>
    <name evidence="3" type="ORF">g.1640</name>
</gene>